<keyword evidence="1" id="KW-0812">Transmembrane</keyword>
<proteinExistence type="predicted"/>
<organism evidence="2 3">
    <name type="scientific">candidate division WOR-3 bacterium JGI_Cruoil_03_44_89</name>
    <dbReference type="NCBI Taxonomy" id="1973748"/>
    <lineage>
        <taxon>Bacteria</taxon>
        <taxon>Bacteria division WOR-3</taxon>
    </lineage>
</organism>
<evidence type="ECO:0000313" key="3">
    <source>
        <dbReference type="Proteomes" id="UP000215215"/>
    </source>
</evidence>
<feature type="transmembrane region" description="Helical" evidence="1">
    <location>
        <begin position="42"/>
        <end position="65"/>
    </location>
</feature>
<keyword evidence="1" id="KW-0472">Membrane</keyword>
<evidence type="ECO:0000313" key="2">
    <source>
        <dbReference type="EMBL" id="OYD16013.1"/>
    </source>
</evidence>
<dbReference type="PANTHER" id="PTHR36443">
    <property type="entry name" value="BSR5223 PROTEIN"/>
    <property type="match status" value="1"/>
</dbReference>
<gene>
    <name evidence="2" type="ORF">CH333_04555</name>
</gene>
<reference evidence="2 3" key="1">
    <citation type="submission" date="2017-07" db="EMBL/GenBank/DDBJ databases">
        <title>Recovery of genomes from metagenomes via a dereplication, aggregation, and scoring strategy.</title>
        <authorList>
            <person name="Sieber C.M."/>
            <person name="Probst A.J."/>
            <person name="Sharrar A."/>
            <person name="Thomas B.C."/>
            <person name="Hess M."/>
            <person name="Tringe S.G."/>
            <person name="Banfield J.F."/>
        </authorList>
    </citation>
    <scope>NUCLEOTIDE SEQUENCE [LARGE SCALE GENOMIC DNA]</scope>
    <source>
        <strain evidence="2">JGI_Cruoil_03_44_89</strain>
    </source>
</reference>
<dbReference type="AlphaFoldDB" id="A0A235BUA5"/>
<comment type="caution">
    <text evidence="2">The sequence shown here is derived from an EMBL/GenBank/DDBJ whole genome shotgun (WGS) entry which is preliminary data.</text>
</comment>
<evidence type="ECO:0000256" key="1">
    <source>
        <dbReference type="SAM" id="Phobius"/>
    </source>
</evidence>
<keyword evidence="1" id="KW-1133">Transmembrane helix</keyword>
<dbReference type="Proteomes" id="UP000215215">
    <property type="component" value="Unassembled WGS sequence"/>
</dbReference>
<sequence>MGKLLILGGIVLIGVGLFLFLFGKVPWIGKLPGDIYIKKEHFTFYFPLTTCILISVVLSAFFLIFRR</sequence>
<accession>A0A235BUA5</accession>
<dbReference type="EMBL" id="NOZQ01000092">
    <property type="protein sequence ID" value="OYD16013.1"/>
    <property type="molecule type" value="Genomic_DNA"/>
</dbReference>
<protein>
    <recommendedName>
        <fullName evidence="4">DUF2905 domain-containing protein</fullName>
    </recommendedName>
</protein>
<dbReference type="Pfam" id="PF11146">
    <property type="entry name" value="DUF2905"/>
    <property type="match status" value="1"/>
</dbReference>
<evidence type="ECO:0008006" key="4">
    <source>
        <dbReference type="Google" id="ProtNLM"/>
    </source>
</evidence>
<name>A0A235BUA5_UNCW3</name>
<dbReference type="PANTHER" id="PTHR36443:SF1">
    <property type="entry name" value="BSR5223 PROTEIN"/>
    <property type="match status" value="1"/>
</dbReference>
<feature type="transmembrane region" description="Helical" evidence="1">
    <location>
        <begin position="5"/>
        <end position="22"/>
    </location>
</feature>
<dbReference type="InterPro" id="IPR021320">
    <property type="entry name" value="DUF2905"/>
</dbReference>